<protein>
    <submittedName>
        <fullName evidence="2">Uncharacterized protein</fullName>
    </submittedName>
</protein>
<sequence length="54" mass="6246">MYSSMIFLFCPAVVLFTLNQYVSAMKNDHLAHDHCSQNIIFQEAKLPHLHLSKL</sequence>
<evidence type="ECO:0000256" key="1">
    <source>
        <dbReference type="SAM" id="SignalP"/>
    </source>
</evidence>
<accession>A0A0E9TI15</accession>
<keyword evidence="1" id="KW-0732">Signal</keyword>
<organism evidence="2">
    <name type="scientific">Anguilla anguilla</name>
    <name type="common">European freshwater eel</name>
    <name type="synonym">Muraena anguilla</name>
    <dbReference type="NCBI Taxonomy" id="7936"/>
    <lineage>
        <taxon>Eukaryota</taxon>
        <taxon>Metazoa</taxon>
        <taxon>Chordata</taxon>
        <taxon>Craniata</taxon>
        <taxon>Vertebrata</taxon>
        <taxon>Euteleostomi</taxon>
        <taxon>Actinopterygii</taxon>
        <taxon>Neopterygii</taxon>
        <taxon>Teleostei</taxon>
        <taxon>Anguilliformes</taxon>
        <taxon>Anguillidae</taxon>
        <taxon>Anguilla</taxon>
    </lineage>
</organism>
<name>A0A0E9TI15_ANGAN</name>
<feature type="chain" id="PRO_5002433032" evidence="1">
    <location>
        <begin position="25"/>
        <end position="54"/>
    </location>
</feature>
<evidence type="ECO:0000313" key="2">
    <source>
        <dbReference type="EMBL" id="JAH52353.1"/>
    </source>
</evidence>
<reference evidence="2" key="1">
    <citation type="submission" date="2014-11" db="EMBL/GenBank/DDBJ databases">
        <authorList>
            <person name="Amaro Gonzalez C."/>
        </authorList>
    </citation>
    <scope>NUCLEOTIDE SEQUENCE</scope>
</reference>
<proteinExistence type="predicted"/>
<feature type="signal peptide" evidence="1">
    <location>
        <begin position="1"/>
        <end position="24"/>
    </location>
</feature>
<dbReference type="EMBL" id="GBXM01056224">
    <property type="protein sequence ID" value="JAH52353.1"/>
    <property type="molecule type" value="Transcribed_RNA"/>
</dbReference>
<dbReference type="AlphaFoldDB" id="A0A0E9TI15"/>
<reference evidence="2" key="2">
    <citation type="journal article" date="2015" name="Fish Shellfish Immunol.">
        <title>Early steps in the European eel (Anguilla anguilla)-Vibrio vulnificus interaction in the gills: Role of the RtxA13 toxin.</title>
        <authorList>
            <person name="Callol A."/>
            <person name="Pajuelo D."/>
            <person name="Ebbesson L."/>
            <person name="Teles M."/>
            <person name="MacKenzie S."/>
            <person name="Amaro C."/>
        </authorList>
    </citation>
    <scope>NUCLEOTIDE SEQUENCE</scope>
</reference>